<evidence type="ECO:0000256" key="4">
    <source>
        <dbReference type="ARBA" id="ARBA00022741"/>
    </source>
</evidence>
<dbReference type="EC" id="2.7.11.1" evidence="1"/>
<comment type="catalytic activity">
    <reaction evidence="7">
        <text>L-threonyl-[protein] + ATP = O-phospho-L-threonyl-[protein] + ADP + H(+)</text>
        <dbReference type="Rhea" id="RHEA:46608"/>
        <dbReference type="Rhea" id="RHEA-COMP:11060"/>
        <dbReference type="Rhea" id="RHEA-COMP:11605"/>
        <dbReference type="ChEBI" id="CHEBI:15378"/>
        <dbReference type="ChEBI" id="CHEBI:30013"/>
        <dbReference type="ChEBI" id="CHEBI:30616"/>
        <dbReference type="ChEBI" id="CHEBI:61977"/>
        <dbReference type="ChEBI" id="CHEBI:456216"/>
        <dbReference type="EC" id="2.7.11.1"/>
    </reaction>
</comment>
<dbReference type="Pfam" id="PF12202">
    <property type="entry name" value="OSR1_C"/>
    <property type="match status" value="1"/>
</dbReference>
<dbReference type="SMART" id="SM00220">
    <property type="entry name" value="S_TKc"/>
    <property type="match status" value="1"/>
</dbReference>
<evidence type="ECO:0000256" key="6">
    <source>
        <dbReference type="ARBA" id="ARBA00022840"/>
    </source>
</evidence>
<dbReference type="PROSITE" id="PS50011">
    <property type="entry name" value="PROTEIN_KINASE_DOM"/>
    <property type="match status" value="1"/>
</dbReference>
<feature type="domain" description="Protein kinase" evidence="11">
    <location>
        <begin position="101"/>
        <end position="368"/>
    </location>
</feature>
<keyword evidence="10" id="KW-1133">Transmembrane helix</keyword>
<dbReference type="STRING" id="542762.A0A4S4D6X2"/>
<dbReference type="InterPro" id="IPR024678">
    <property type="entry name" value="Kinase_OSR1/WNK_CCT"/>
</dbReference>
<name>A0A4S4D6X2_CAMSN</name>
<evidence type="ECO:0000313" key="13">
    <source>
        <dbReference type="Proteomes" id="UP000306102"/>
    </source>
</evidence>
<protein>
    <recommendedName>
        <fullName evidence="1">non-specific serine/threonine protein kinase</fullName>
        <ecNumber evidence="1">2.7.11.1</ecNumber>
    </recommendedName>
</protein>
<dbReference type="EMBL" id="SDRB02012289">
    <property type="protein sequence ID" value="THF98150.1"/>
    <property type="molecule type" value="Genomic_DNA"/>
</dbReference>
<dbReference type="SUPFAM" id="SSF56112">
    <property type="entry name" value="Protein kinase-like (PK-like)"/>
    <property type="match status" value="1"/>
</dbReference>
<dbReference type="InterPro" id="IPR008271">
    <property type="entry name" value="Ser/Thr_kinase_AS"/>
</dbReference>
<evidence type="ECO:0000256" key="10">
    <source>
        <dbReference type="SAM" id="Phobius"/>
    </source>
</evidence>
<evidence type="ECO:0000256" key="2">
    <source>
        <dbReference type="ARBA" id="ARBA00022527"/>
    </source>
</evidence>
<dbReference type="Proteomes" id="UP000306102">
    <property type="component" value="Unassembled WGS sequence"/>
</dbReference>
<keyword evidence="10" id="KW-0472">Membrane</keyword>
<dbReference type="GO" id="GO:0004674">
    <property type="term" value="F:protein serine/threonine kinase activity"/>
    <property type="evidence" value="ECO:0007669"/>
    <property type="project" value="UniProtKB-KW"/>
</dbReference>
<evidence type="ECO:0000256" key="1">
    <source>
        <dbReference type="ARBA" id="ARBA00012513"/>
    </source>
</evidence>
<feature type="region of interest" description="Disordered" evidence="9">
    <location>
        <begin position="590"/>
        <end position="615"/>
    </location>
</feature>
<dbReference type="FunFam" id="3.30.200.20:FF:000075">
    <property type="entry name" value="Probable serine/threonine-protein kinase WNK1"/>
    <property type="match status" value="1"/>
</dbReference>
<keyword evidence="5" id="KW-0418">Kinase</keyword>
<feature type="transmembrane region" description="Helical" evidence="10">
    <location>
        <begin position="40"/>
        <end position="58"/>
    </location>
</feature>
<comment type="caution">
    <text evidence="12">The sequence shown here is derived from an EMBL/GenBank/DDBJ whole genome shotgun (WGS) entry which is preliminary data.</text>
</comment>
<dbReference type="Gene3D" id="3.30.200.20">
    <property type="entry name" value="Phosphorylase Kinase, domain 1"/>
    <property type="match status" value="1"/>
</dbReference>
<evidence type="ECO:0000256" key="3">
    <source>
        <dbReference type="ARBA" id="ARBA00022679"/>
    </source>
</evidence>
<reference evidence="12 13" key="1">
    <citation type="journal article" date="2018" name="Proc. Natl. Acad. Sci. U.S.A.">
        <title>Draft genome sequence of Camellia sinensis var. sinensis provides insights into the evolution of the tea genome and tea quality.</title>
        <authorList>
            <person name="Wei C."/>
            <person name="Yang H."/>
            <person name="Wang S."/>
            <person name="Zhao J."/>
            <person name="Liu C."/>
            <person name="Gao L."/>
            <person name="Xia E."/>
            <person name="Lu Y."/>
            <person name="Tai Y."/>
            <person name="She G."/>
            <person name="Sun J."/>
            <person name="Cao H."/>
            <person name="Tong W."/>
            <person name="Gao Q."/>
            <person name="Li Y."/>
            <person name="Deng W."/>
            <person name="Jiang X."/>
            <person name="Wang W."/>
            <person name="Chen Q."/>
            <person name="Zhang S."/>
            <person name="Li H."/>
            <person name="Wu J."/>
            <person name="Wang P."/>
            <person name="Li P."/>
            <person name="Shi C."/>
            <person name="Zheng F."/>
            <person name="Jian J."/>
            <person name="Huang B."/>
            <person name="Shan D."/>
            <person name="Shi M."/>
            <person name="Fang C."/>
            <person name="Yue Y."/>
            <person name="Li F."/>
            <person name="Li D."/>
            <person name="Wei S."/>
            <person name="Han B."/>
            <person name="Jiang C."/>
            <person name="Yin Y."/>
            <person name="Xia T."/>
            <person name="Zhang Z."/>
            <person name="Bennetzen J.L."/>
            <person name="Zhao S."/>
            <person name="Wan X."/>
        </authorList>
    </citation>
    <scope>NUCLEOTIDE SEQUENCE [LARGE SCALE GENOMIC DNA]</scope>
    <source>
        <strain evidence="13">cv. Shuchazao</strain>
        <tissue evidence="12">Leaf</tissue>
    </source>
</reference>
<dbReference type="GO" id="GO:0005524">
    <property type="term" value="F:ATP binding"/>
    <property type="evidence" value="ECO:0007669"/>
    <property type="project" value="UniProtKB-KW"/>
</dbReference>
<dbReference type="InterPro" id="IPR011009">
    <property type="entry name" value="Kinase-like_dom_sf"/>
</dbReference>
<feature type="compositionally biased region" description="Polar residues" evidence="9">
    <location>
        <begin position="602"/>
        <end position="615"/>
    </location>
</feature>
<dbReference type="CDD" id="cd13983">
    <property type="entry name" value="STKc_WNK"/>
    <property type="match status" value="1"/>
</dbReference>
<evidence type="ECO:0000256" key="7">
    <source>
        <dbReference type="ARBA" id="ARBA00047899"/>
    </source>
</evidence>
<dbReference type="Gene3D" id="3.10.20.90">
    <property type="entry name" value="Phosphatidylinositol 3-kinase Catalytic Subunit, Chain A, domain 1"/>
    <property type="match status" value="1"/>
</dbReference>
<sequence length="748" mass="84782">MSIPIAPAIGIEVLFYCLRNFLRSPPHSFWISLIRLWKQFVFLFFSLFLLGVCLFAGMNSGNGSGMPYSGNSLKSICLFGAAEPPTADEDYVEKDPRARYVRYNEILGKGAFKTVYGSKLKIFHFYKAFDEIDGIEVAWNRVKIDDVVQSPEHLEKLYSEVHLLKTLKHENIIKFYDSWIDDKKKTVNMITELFTSGSLRQYRKKHKSVDMKAIKNWARQILRGLDYLHCQNPPIIHRDLKCDNIFVNGNHGEIKIGDLGLATIMQQPTAKSVIGTPEFMAPELYEEEYNELVDIYSFGMCMLEMVTFDYPYSECKNPAQIYKKVTSGIKPASLSKVNDPEVKQFIEKCLVAASQRLPAKELLKDPFLQSETLKVAICDPLQLPNQLPRSLSLLNSGPHSMEIDPDYNHSVCTDSNGWSPCFPVVEFQRVHQNNEFRLKGIKNDDNSVSLTLRIADSGGRVRNIHFHFYLDTDTALSVAGEMVEQLDLADHDVAFIAELIDYLIMRILPGWKPSSDYNSSGMRSTCVGSPRLGNDLNSMPNPWDTMLTCRPPDGFSKLNTRPGEGYVQANEATLLNNSDCATPRAVHSRSPSLANFEDDESQASAASEVMSQDVSTKNDKLSGSVEFVIDESSKAFSGYSSEMEFRDLYYNDFEFQGNFGSEEFTPMNELRKSSELSFVDLSGPSKVMSLTSCSSLSLSEKDQDVDLKLELDAIDAHYQQWFQELTRMRKEAMEATRKRWMTKKMAVQ</sequence>
<evidence type="ECO:0000313" key="12">
    <source>
        <dbReference type="EMBL" id="THF98150.1"/>
    </source>
</evidence>
<dbReference type="Gene3D" id="1.10.510.10">
    <property type="entry name" value="Transferase(Phosphotransferase) domain 1"/>
    <property type="match status" value="1"/>
</dbReference>
<comment type="catalytic activity">
    <reaction evidence="8">
        <text>L-seryl-[protein] + ATP = O-phospho-L-seryl-[protein] + ADP + H(+)</text>
        <dbReference type="Rhea" id="RHEA:17989"/>
        <dbReference type="Rhea" id="RHEA-COMP:9863"/>
        <dbReference type="Rhea" id="RHEA-COMP:11604"/>
        <dbReference type="ChEBI" id="CHEBI:15378"/>
        <dbReference type="ChEBI" id="CHEBI:29999"/>
        <dbReference type="ChEBI" id="CHEBI:30616"/>
        <dbReference type="ChEBI" id="CHEBI:83421"/>
        <dbReference type="ChEBI" id="CHEBI:456216"/>
        <dbReference type="EC" id="2.7.11.1"/>
    </reaction>
</comment>
<dbReference type="FunFam" id="1.10.510.10:FF:000046">
    <property type="entry name" value="probable serine/threonine-protein kinase WNK9"/>
    <property type="match status" value="1"/>
</dbReference>
<proteinExistence type="predicted"/>
<dbReference type="PROSITE" id="PS00108">
    <property type="entry name" value="PROTEIN_KINASE_ST"/>
    <property type="match status" value="1"/>
</dbReference>
<dbReference type="PANTHER" id="PTHR13902">
    <property type="entry name" value="SERINE/THREONINE-PROTEIN KINASE WNK WITH NO LYSINE -RELATED"/>
    <property type="match status" value="1"/>
</dbReference>
<accession>A0A4S4D6X2</accession>
<dbReference type="AlphaFoldDB" id="A0A4S4D6X2"/>
<gene>
    <name evidence="12" type="ORF">TEA_024359</name>
</gene>
<dbReference type="InterPro" id="IPR050588">
    <property type="entry name" value="WNK_Ser-Thr_kinase"/>
</dbReference>
<evidence type="ECO:0000256" key="8">
    <source>
        <dbReference type="ARBA" id="ARBA00048679"/>
    </source>
</evidence>
<evidence type="ECO:0000256" key="9">
    <source>
        <dbReference type="SAM" id="MobiDB-lite"/>
    </source>
</evidence>
<keyword evidence="3" id="KW-0808">Transferase</keyword>
<organism evidence="12 13">
    <name type="scientific">Camellia sinensis var. sinensis</name>
    <name type="common">China tea</name>
    <dbReference type="NCBI Taxonomy" id="542762"/>
    <lineage>
        <taxon>Eukaryota</taxon>
        <taxon>Viridiplantae</taxon>
        <taxon>Streptophyta</taxon>
        <taxon>Embryophyta</taxon>
        <taxon>Tracheophyta</taxon>
        <taxon>Spermatophyta</taxon>
        <taxon>Magnoliopsida</taxon>
        <taxon>eudicotyledons</taxon>
        <taxon>Gunneridae</taxon>
        <taxon>Pentapetalae</taxon>
        <taxon>asterids</taxon>
        <taxon>Ericales</taxon>
        <taxon>Theaceae</taxon>
        <taxon>Camellia</taxon>
    </lineage>
</organism>
<evidence type="ECO:0000256" key="5">
    <source>
        <dbReference type="ARBA" id="ARBA00022777"/>
    </source>
</evidence>
<keyword evidence="13" id="KW-1185">Reference proteome</keyword>
<keyword evidence="2" id="KW-0723">Serine/threonine-protein kinase</keyword>
<evidence type="ECO:0000259" key="11">
    <source>
        <dbReference type="PROSITE" id="PS50011"/>
    </source>
</evidence>
<keyword evidence="6" id="KW-0067">ATP-binding</keyword>
<keyword evidence="4" id="KW-0547">Nucleotide-binding</keyword>
<dbReference type="Pfam" id="PF00069">
    <property type="entry name" value="Pkinase"/>
    <property type="match status" value="1"/>
</dbReference>
<dbReference type="InterPro" id="IPR000719">
    <property type="entry name" value="Prot_kinase_dom"/>
</dbReference>
<keyword evidence="10" id="KW-0812">Transmembrane</keyword>